<dbReference type="EMBL" id="PXYK01000004">
    <property type="protein sequence ID" value="PSJ64494.1"/>
    <property type="molecule type" value="Genomic_DNA"/>
</dbReference>
<sequence>MKARGMRPATVKCRLDSWFVGRPIPSVKIKWVPNRPEVGWMLSVGDTVYIGERALRAKRVGARKVSSSFFSTLYNRTGICTIWYVDLP</sequence>
<reference evidence="1 2" key="1">
    <citation type="submission" date="2018-03" db="EMBL/GenBank/DDBJ databases">
        <title>The draft genome of Mesorhizobium sp. 6GN-30.</title>
        <authorList>
            <person name="Liu L."/>
            <person name="Li L."/>
            <person name="Wang T."/>
            <person name="Zhang X."/>
            <person name="Liang L."/>
        </authorList>
    </citation>
    <scope>NUCLEOTIDE SEQUENCE [LARGE SCALE GENOMIC DNA]</scope>
    <source>
        <strain evidence="1 2">6GN30</strain>
    </source>
</reference>
<organism evidence="1 2">
    <name type="scientific">Kumtagia ephedrae</name>
    <dbReference type="NCBI Taxonomy" id="2116701"/>
    <lineage>
        <taxon>Bacteria</taxon>
        <taxon>Pseudomonadati</taxon>
        <taxon>Pseudomonadota</taxon>
        <taxon>Alphaproteobacteria</taxon>
        <taxon>Hyphomicrobiales</taxon>
        <taxon>Phyllobacteriaceae</taxon>
        <taxon>Kumtagia</taxon>
    </lineage>
</organism>
<dbReference type="Proteomes" id="UP000241229">
    <property type="component" value="Unassembled WGS sequence"/>
</dbReference>
<dbReference type="AlphaFoldDB" id="A0A2P7SPR0"/>
<accession>A0A2P7SPR0</accession>
<comment type="caution">
    <text evidence="1">The sequence shown here is derived from an EMBL/GenBank/DDBJ whole genome shotgun (WGS) entry which is preliminary data.</text>
</comment>
<evidence type="ECO:0000313" key="1">
    <source>
        <dbReference type="EMBL" id="PSJ64494.1"/>
    </source>
</evidence>
<gene>
    <name evidence="1" type="ORF">C7I84_06000</name>
</gene>
<protein>
    <submittedName>
        <fullName evidence="1">Uncharacterized protein</fullName>
    </submittedName>
</protein>
<name>A0A2P7SPR0_9HYPH</name>
<proteinExistence type="predicted"/>
<keyword evidence="2" id="KW-1185">Reference proteome</keyword>
<evidence type="ECO:0000313" key="2">
    <source>
        <dbReference type="Proteomes" id="UP000241229"/>
    </source>
</evidence>